<gene>
    <name evidence="1" type="ORF">BSZ19_46530</name>
</gene>
<accession>A0A1Y2JA44</accession>
<dbReference type="AlphaFoldDB" id="A0A1Y2JA44"/>
<reference evidence="1 2" key="1">
    <citation type="submission" date="2017-03" db="EMBL/GenBank/DDBJ databases">
        <title>Whole genome sequences of fourteen strains of Bradyrhizobium canariense and one strain of Bradyrhizobium japonicum isolated from Lupinus (Papilionoideae: Genisteae) species in Algeria.</title>
        <authorList>
            <person name="Crovadore J."/>
            <person name="Chekireb D."/>
            <person name="Brachmann A."/>
            <person name="Chablais R."/>
            <person name="Cochard B."/>
            <person name="Lefort F."/>
        </authorList>
    </citation>
    <scope>NUCLEOTIDE SEQUENCE [LARGE SCALE GENOMIC DNA]</scope>
    <source>
        <strain evidence="1 2">UBMA197</strain>
    </source>
</reference>
<dbReference type="Proteomes" id="UP000193335">
    <property type="component" value="Unassembled WGS sequence"/>
</dbReference>
<sequence length="160" mass="17744">MVLRAEERDQPATHVNVAEENRIRALTGLPPLVGVPSQPELETILRKIQDLKTARGREAGTIQRERAVASRMVCEEVKEEVTRLGRNFAKAFIDLYAAHSAYTKMFDAIEDAGASTSALKRVWSNALGGISDRSGPYHYIFEELHEANLIGKSSIPEAVR</sequence>
<dbReference type="EMBL" id="NAFL01000286">
    <property type="protein sequence ID" value="OSJ22063.1"/>
    <property type="molecule type" value="Genomic_DNA"/>
</dbReference>
<evidence type="ECO:0000313" key="1">
    <source>
        <dbReference type="EMBL" id="OSJ22063.1"/>
    </source>
</evidence>
<protein>
    <submittedName>
        <fullName evidence="1">Uncharacterized protein</fullName>
    </submittedName>
</protein>
<evidence type="ECO:0000313" key="2">
    <source>
        <dbReference type="Proteomes" id="UP000193335"/>
    </source>
</evidence>
<organism evidence="1 2">
    <name type="scientific">Bradyrhizobium japonicum</name>
    <dbReference type="NCBI Taxonomy" id="375"/>
    <lineage>
        <taxon>Bacteria</taxon>
        <taxon>Pseudomonadati</taxon>
        <taxon>Pseudomonadota</taxon>
        <taxon>Alphaproteobacteria</taxon>
        <taxon>Hyphomicrobiales</taxon>
        <taxon>Nitrobacteraceae</taxon>
        <taxon>Bradyrhizobium</taxon>
    </lineage>
</organism>
<name>A0A1Y2JA44_BRAJP</name>
<comment type="caution">
    <text evidence="1">The sequence shown here is derived from an EMBL/GenBank/DDBJ whole genome shotgun (WGS) entry which is preliminary data.</text>
</comment>
<proteinExistence type="predicted"/>